<keyword evidence="9" id="KW-1185">Reference proteome</keyword>
<name>A0ABV4QPR9_9ACTN</name>
<sequence length="273" mass="29590">MTTMTIDARPAAGEPPARISPRRTLRHGLTLAWRNVAQLKHSPEKLLDTTLMPIVFLLLFLYVFGGAVAGDTHSYLQKLLPGLVAQMAMFATMGLGTALNEDIHKGVFDRFRSLPIARSAPLVGTVLGDTVRFVIVMTVLVGFGSALGFRFHTDPLSVLAAFAVAYVFYLAVSWVSVLVGLLAPSPETVQGLAFLWVMPLTFGSSILVPDTSTMPGWLEAWTKINPVTHLAESVRALTVGGPVGDHVWFTLAWAAGIVAVTFPLAMRMYSRRV</sequence>
<dbReference type="InterPro" id="IPR013525">
    <property type="entry name" value="ABC2_TM"/>
</dbReference>
<evidence type="ECO:0000256" key="2">
    <source>
        <dbReference type="ARBA" id="ARBA00022692"/>
    </source>
</evidence>
<comment type="caution">
    <text evidence="8">The sequence shown here is derived from an EMBL/GenBank/DDBJ whole genome shotgun (WGS) entry which is preliminary data.</text>
</comment>
<keyword evidence="3 6" id="KW-1133">Transmembrane helix</keyword>
<evidence type="ECO:0000256" key="4">
    <source>
        <dbReference type="ARBA" id="ARBA00023136"/>
    </source>
</evidence>
<feature type="transmembrane region" description="Helical" evidence="6">
    <location>
        <begin position="247"/>
        <end position="266"/>
    </location>
</feature>
<dbReference type="Pfam" id="PF01061">
    <property type="entry name" value="ABC2_membrane"/>
    <property type="match status" value="1"/>
</dbReference>
<protein>
    <recommendedName>
        <fullName evidence="6">Transport permease protein</fullName>
    </recommendedName>
</protein>
<evidence type="ECO:0000256" key="6">
    <source>
        <dbReference type="RuleBase" id="RU361157"/>
    </source>
</evidence>
<comment type="similarity">
    <text evidence="6">Belongs to the ABC-2 integral membrane protein family.</text>
</comment>
<dbReference type="PANTHER" id="PTHR43229">
    <property type="entry name" value="NODULATION PROTEIN J"/>
    <property type="match status" value="1"/>
</dbReference>
<evidence type="ECO:0000313" key="8">
    <source>
        <dbReference type="EMBL" id="MFA1544315.1"/>
    </source>
</evidence>
<evidence type="ECO:0000313" key="9">
    <source>
        <dbReference type="Proteomes" id="UP001569963"/>
    </source>
</evidence>
<evidence type="ECO:0000256" key="1">
    <source>
        <dbReference type="ARBA" id="ARBA00004141"/>
    </source>
</evidence>
<evidence type="ECO:0000256" key="5">
    <source>
        <dbReference type="ARBA" id="ARBA00023251"/>
    </source>
</evidence>
<dbReference type="InterPro" id="IPR047817">
    <property type="entry name" value="ABC2_TM_bact-type"/>
</dbReference>
<feature type="transmembrane region" description="Helical" evidence="6">
    <location>
        <begin position="46"/>
        <end position="67"/>
    </location>
</feature>
<keyword evidence="2 6" id="KW-0812">Transmembrane</keyword>
<proteinExistence type="inferred from homology"/>
<feature type="transmembrane region" description="Helical" evidence="6">
    <location>
        <begin position="120"/>
        <end position="144"/>
    </location>
</feature>
<feature type="transmembrane region" description="Helical" evidence="6">
    <location>
        <begin position="79"/>
        <end position="99"/>
    </location>
</feature>
<gene>
    <name evidence="8" type="ORF">SM611_35755</name>
</gene>
<dbReference type="InterPro" id="IPR000412">
    <property type="entry name" value="ABC_2_transport"/>
</dbReference>
<dbReference type="RefSeq" id="WP_371954850.1">
    <property type="nucleotide sequence ID" value="NZ_JAXCEI010000028.1"/>
</dbReference>
<evidence type="ECO:0000259" key="7">
    <source>
        <dbReference type="PROSITE" id="PS51012"/>
    </source>
</evidence>
<dbReference type="InterPro" id="IPR051784">
    <property type="entry name" value="Nod_factor_ABC_transporter"/>
</dbReference>
<keyword evidence="4 6" id="KW-0472">Membrane</keyword>
<comment type="subcellular location">
    <subcellularLocation>
        <location evidence="6">Cell membrane</location>
        <topology evidence="6">Multi-pass membrane protein</topology>
    </subcellularLocation>
    <subcellularLocation>
        <location evidence="1">Membrane</location>
        <topology evidence="1">Multi-pass membrane protein</topology>
    </subcellularLocation>
</comment>
<dbReference type="EMBL" id="JAXCEI010000028">
    <property type="protein sequence ID" value="MFA1544315.1"/>
    <property type="molecule type" value="Genomic_DNA"/>
</dbReference>
<dbReference type="Proteomes" id="UP001569963">
    <property type="component" value="Unassembled WGS sequence"/>
</dbReference>
<dbReference type="PIRSF" id="PIRSF006648">
    <property type="entry name" value="DrrB"/>
    <property type="match status" value="1"/>
</dbReference>
<dbReference type="PANTHER" id="PTHR43229:SF2">
    <property type="entry name" value="NODULATION PROTEIN J"/>
    <property type="match status" value="1"/>
</dbReference>
<reference evidence="8 9" key="1">
    <citation type="submission" date="2023-11" db="EMBL/GenBank/DDBJ databases">
        <title>Actinomadura monticuli sp. nov., isolated from volcanic ash.</title>
        <authorList>
            <person name="Lee S.D."/>
            <person name="Yang H."/>
            <person name="Kim I.S."/>
        </authorList>
    </citation>
    <scope>NUCLEOTIDE SEQUENCE [LARGE SCALE GENOMIC DNA]</scope>
    <source>
        <strain evidence="8 9">DLS-62</strain>
    </source>
</reference>
<dbReference type="PROSITE" id="PS51012">
    <property type="entry name" value="ABC_TM2"/>
    <property type="match status" value="1"/>
</dbReference>
<evidence type="ECO:0000256" key="3">
    <source>
        <dbReference type="ARBA" id="ARBA00022989"/>
    </source>
</evidence>
<accession>A0ABV4QPR9</accession>
<feature type="transmembrane region" description="Helical" evidence="6">
    <location>
        <begin position="156"/>
        <end position="182"/>
    </location>
</feature>
<keyword evidence="6" id="KW-0813">Transport</keyword>
<feature type="transmembrane region" description="Helical" evidence="6">
    <location>
        <begin position="189"/>
        <end position="208"/>
    </location>
</feature>
<organism evidence="8 9">
    <name type="scientific">Actinomadura monticuli</name>
    <dbReference type="NCBI Taxonomy" id="3097367"/>
    <lineage>
        <taxon>Bacteria</taxon>
        <taxon>Bacillati</taxon>
        <taxon>Actinomycetota</taxon>
        <taxon>Actinomycetes</taxon>
        <taxon>Streptosporangiales</taxon>
        <taxon>Thermomonosporaceae</taxon>
        <taxon>Actinomadura</taxon>
    </lineage>
</organism>
<keyword evidence="5" id="KW-0046">Antibiotic resistance</keyword>
<feature type="domain" description="ABC transmembrane type-2" evidence="7">
    <location>
        <begin position="44"/>
        <end position="272"/>
    </location>
</feature>
<keyword evidence="6" id="KW-1003">Cell membrane</keyword>